<organism evidence="2">
    <name type="scientific">freshwater metagenome</name>
    <dbReference type="NCBI Taxonomy" id="449393"/>
    <lineage>
        <taxon>unclassified sequences</taxon>
        <taxon>metagenomes</taxon>
        <taxon>ecological metagenomes</taxon>
    </lineage>
</organism>
<reference evidence="2" key="1">
    <citation type="submission" date="2020-05" db="EMBL/GenBank/DDBJ databases">
        <authorList>
            <person name="Chiriac C."/>
            <person name="Salcher M."/>
            <person name="Ghai R."/>
            <person name="Kavagutti S V."/>
        </authorList>
    </citation>
    <scope>NUCLEOTIDE SEQUENCE</scope>
</reference>
<evidence type="ECO:0000256" key="1">
    <source>
        <dbReference type="SAM" id="Phobius"/>
    </source>
</evidence>
<feature type="transmembrane region" description="Helical" evidence="1">
    <location>
        <begin position="40"/>
        <end position="59"/>
    </location>
</feature>
<feature type="transmembrane region" description="Helical" evidence="1">
    <location>
        <begin position="12"/>
        <end position="33"/>
    </location>
</feature>
<keyword evidence="1" id="KW-1133">Transmembrane helix</keyword>
<accession>A0A6J7FK83</accession>
<keyword evidence="1" id="KW-0812">Transmembrane</keyword>
<feature type="transmembrane region" description="Helical" evidence="1">
    <location>
        <begin position="322"/>
        <end position="346"/>
    </location>
</feature>
<feature type="transmembrane region" description="Helical" evidence="1">
    <location>
        <begin position="175"/>
        <end position="193"/>
    </location>
</feature>
<feature type="transmembrane region" description="Helical" evidence="1">
    <location>
        <begin position="71"/>
        <end position="96"/>
    </location>
</feature>
<feature type="transmembrane region" description="Helical" evidence="1">
    <location>
        <begin position="256"/>
        <end position="278"/>
    </location>
</feature>
<dbReference type="AlphaFoldDB" id="A0A6J7FK83"/>
<keyword evidence="1" id="KW-0472">Membrane</keyword>
<feature type="transmembrane region" description="Helical" evidence="1">
    <location>
        <begin position="202"/>
        <end position="221"/>
    </location>
</feature>
<proteinExistence type="predicted"/>
<gene>
    <name evidence="2" type="ORF">UFOPK3376_03148</name>
</gene>
<sequence>MLMAALLIKLGAIPRRAILVTAGVFVGSLLFGYSTVFYPYLPGIAACLAALTLVLSPPLSTKKAAAVGGLLGLALVFDFIFIIAVAVIGVFFLAALRPLGREPAVRRAGVAAAVGALPLGAFAIYCVSIFGSLSIPYRYEASDYFRNGMAQGVMGVTAPKPSAMWFLSVHPYRGILFWSPWLIMIIVCCIWLIRHDARLRPIAIASLVTLIGYFLFNAGYYQWWAGWGMGPRLMTPIFAIVPLALVAACRADSPRWLRIGTWSTLTIGVLLCLPLSMIDPQTPGGDDAAVLVSARPWTLVHAPQLNVLKNFYLLRWADIKPFWAIPIPISFVLCALVVGAGTTLAYRAAAVASDVSAPSLTTTDTSTDG</sequence>
<protein>
    <submittedName>
        <fullName evidence="2">Unannotated protein</fullName>
    </submittedName>
</protein>
<evidence type="ECO:0000313" key="2">
    <source>
        <dbReference type="EMBL" id="CAB4895787.1"/>
    </source>
</evidence>
<feature type="transmembrane region" description="Helical" evidence="1">
    <location>
        <begin position="233"/>
        <end position="249"/>
    </location>
</feature>
<dbReference type="EMBL" id="CAFBLP010000143">
    <property type="protein sequence ID" value="CAB4895787.1"/>
    <property type="molecule type" value="Genomic_DNA"/>
</dbReference>
<name>A0A6J7FK83_9ZZZZ</name>
<feature type="transmembrane region" description="Helical" evidence="1">
    <location>
        <begin position="108"/>
        <end position="130"/>
    </location>
</feature>